<feature type="transmembrane region" description="Helical" evidence="1">
    <location>
        <begin position="51"/>
        <end position="73"/>
    </location>
</feature>
<accession>Q2SJW9</accession>
<keyword evidence="1" id="KW-0472">Membrane</keyword>
<dbReference type="KEGG" id="hch:HCH_02228"/>
<dbReference type="InterPro" id="IPR008457">
    <property type="entry name" value="Cu-R_CopD_dom"/>
</dbReference>
<protein>
    <submittedName>
        <fullName evidence="3">Predicted integral membrane protein</fullName>
    </submittedName>
</protein>
<evidence type="ECO:0000313" key="4">
    <source>
        <dbReference type="Proteomes" id="UP000000238"/>
    </source>
</evidence>
<dbReference type="AlphaFoldDB" id="Q2SJW9"/>
<keyword evidence="1" id="KW-1133">Transmembrane helix</keyword>
<sequence length="149" mass="16674">MLLLLKLLHVLAALGWVGGMFFAYFILRPTAAEQLQPPQRLPLWSEVLTRFFRWVWIAVLTLWGSGLGMLALWGGKPPLYVHIMLGGALAMTLIFIGVFFFPFRKLKTCTLEKTWSEAGAALNQVRQAVLANLCLGLIVICVAVGKWPY</sequence>
<gene>
    <name evidence="3" type="ordered locus">HCH_02228</name>
</gene>
<keyword evidence="1" id="KW-0812">Transmembrane</keyword>
<dbReference type="STRING" id="349521.HCH_02228"/>
<dbReference type="Proteomes" id="UP000000238">
    <property type="component" value="Chromosome"/>
</dbReference>
<dbReference type="HOGENOM" id="CLU_106186_1_0_6"/>
<dbReference type="GO" id="GO:0016020">
    <property type="term" value="C:membrane"/>
    <property type="evidence" value="ECO:0007669"/>
    <property type="project" value="InterPro"/>
</dbReference>
<dbReference type="OrthoDB" id="8419862at2"/>
<proteinExistence type="predicted"/>
<keyword evidence="4" id="KW-1185">Reference proteome</keyword>
<feature type="transmembrane region" description="Helical" evidence="1">
    <location>
        <begin position="6"/>
        <end position="27"/>
    </location>
</feature>
<name>Q2SJW9_HAHCH</name>
<feature type="transmembrane region" description="Helical" evidence="1">
    <location>
        <begin position="129"/>
        <end position="147"/>
    </location>
</feature>
<dbReference type="EMBL" id="CP000155">
    <property type="protein sequence ID" value="ABC29055.1"/>
    <property type="molecule type" value="Genomic_DNA"/>
</dbReference>
<reference evidence="3 4" key="1">
    <citation type="journal article" date="2005" name="Nucleic Acids Res.">
        <title>Genomic blueprint of Hahella chejuensis, a marine microbe producing an algicidal agent.</title>
        <authorList>
            <person name="Jeong H."/>
            <person name="Yim J.H."/>
            <person name="Lee C."/>
            <person name="Choi S.-H."/>
            <person name="Park Y.K."/>
            <person name="Yoon S.H."/>
            <person name="Hur C.-G."/>
            <person name="Kang H.-Y."/>
            <person name="Kim D."/>
            <person name="Lee H.H."/>
            <person name="Park K.H."/>
            <person name="Park S.-H."/>
            <person name="Park H.-S."/>
            <person name="Lee H.K."/>
            <person name="Oh T.K."/>
            <person name="Kim J.F."/>
        </authorList>
    </citation>
    <scope>NUCLEOTIDE SEQUENCE [LARGE SCALE GENOMIC DNA]</scope>
    <source>
        <strain evidence="3 4">KCTC 2396</strain>
    </source>
</reference>
<evidence type="ECO:0000313" key="3">
    <source>
        <dbReference type="EMBL" id="ABC29055.1"/>
    </source>
</evidence>
<dbReference type="eggNOG" id="COG5615">
    <property type="taxonomic scope" value="Bacteria"/>
</dbReference>
<evidence type="ECO:0000256" key="1">
    <source>
        <dbReference type="SAM" id="Phobius"/>
    </source>
</evidence>
<feature type="domain" description="Copper resistance protein D" evidence="2">
    <location>
        <begin position="46"/>
        <end position="144"/>
    </location>
</feature>
<organism evidence="3 4">
    <name type="scientific">Hahella chejuensis (strain KCTC 2396)</name>
    <dbReference type="NCBI Taxonomy" id="349521"/>
    <lineage>
        <taxon>Bacteria</taxon>
        <taxon>Pseudomonadati</taxon>
        <taxon>Pseudomonadota</taxon>
        <taxon>Gammaproteobacteria</taxon>
        <taxon>Oceanospirillales</taxon>
        <taxon>Hahellaceae</taxon>
        <taxon>Hahella</taxon>
    </lineage>
</organism>
<dbReference type="RefSeq" id="WP_011396124.1">
    <property type="nucleotide sequence ID" value="NC_007645.1"/>
</dbReference>
<dbReference type="Pfam" id="PF05425">
    <property type="entry name" value="CopD"/>
    <property type="match status" value="1"/>
</dbReference>
<feature type="transmembrane region" description="Helical" evidence="1">
    <location>
        <begin position="79"/>
        <end position="103"/>
    </location>
</feature>
<evidence type="ECO:0000259" key="2">
    <source>
        <dbReference type="Pfam" id="PF05425"/>
    </source>
</evidence>